<evidence type="ECO:0000313" key="3">
    <source>
        <dbReference type="WBParaSite" id="ASIM_0000673001-mRNA-1"/>
    </source>
</evidence>
<evidence type="ECO:0000313" key="2">
    <source>
        <dbReference type="Proteomes" id="UP000267096"/>
    </source>
</evidence>
<reference evidence="3" key="1">
    <citation type="submission" date="2017-02" db="UniProtKB">
        <authorList>
            <consortium name="WormBaseParasite"/>
        </authorList>
    </citation>
    <scope>IDENTIFICATION</scope>
</reference>
<accession>A0A0M3JGH5</accession>
<dbReference type="EMBL" id="UYRR01014236">
    <property type="protein sequence ID" value="VDK27166.1"/>
    <property type="molecule type" value="Genomic_DNA"/>
</dbReference>
<proteinExistence type="predicted"/>
<keyword evidence="2" id="KW-1185">Reference proteome</keyword>
<name>A0A0M3JGH5_ANISI</name>
<evidence type="ECO:0000313" key="1">
    <source>
        <dbReference type="EMBL" id="VDK27166.1"/>
    </source>
</evidence>
<reference evidence="1 2" key="2">
    <citation type="submission" date="2018-11" db="EMBL/GenBank/DDBJ databases">
        <authorList>
            <consortium name="Pathogen Informatics"/>
        </authorList>
    </citation>
    <scope>NUCLEOTIDE SEQUENCE [LARGE SCALE GENOMIC DNA]</scope>
</reference>
<organism evidence="3">
    <name type="scientific">Anisakis simplex</name>
    <name type="common">Herring worm</name>
    <dbReference type="NCBI Taxonomy" id="6269"/>
    <lineage>
        <taxon>Eukaryota</taxon>
        <taxon>Metazoa</taxon>
        <taxon>Ecdysozoa</taxon>
        <taxon>Nematoda</taxon>
        <taxon>Chromadorea</taxon>
        <taxon>Rhabditida</taxon>
        <taxon>Spirurina</taxon>
        <taxon>Ascaridomorpha</taxon>
        <taxon>Ascaridoidea</taxon>
        <taxon>Anisakidae</taxon>
        <taxon>Anisakis</taxon>
        <taxon>Anisakis simplex complex</taxon>
    </lineage>
</organism>
<dbReference type="Proteomes" id="UP000267096">
    <property type="component" value="Unassembled WGS sequence"/>
</dbReference>
<sequence>MFSCDLRIDTRNSRQECLFQTHRCAKTYANASFLPINPNENLTGVVTGSGGTPTLRMQILDGHGIDGEVLTKASVGQKLTLDVELKNAGWT</sequence>
<gene>
    <name evidence="1" type="ORF">ASIM_LOCUS6506</name>
</gene>
<dbReference type="WBParaSite" id="ASIM_0000673001-mRNA-1">
    <property type="protein sequence ID" value="ASIM_0000673001-mRNA-1"/>
    <property type="gene ID" value="ASIM_0000673001"/>
</dbReference>
<dbReference type="OrthoDB" id="6432511at2759"/>
<protein>
    <submittedName>
        <fullName evidence="3">Plastocyanin-like domain-containing protein</fullName>
    </submittedName>
</protein>
<dbReference type="AlphaFoldDB" id="A0A0M3JGH5"/>